<keyword evidence="3" id="KW-1185">Reference proteome</keyword>
<reference evidence="2 3" key="2">
    <citation type="journal article" date="2023" name="Mol. Biol. Evol.">
        <title>Genomics of Secondarily Temperate Adaptation in the Only Non-Antarctic Icefish.</title>
        <authorList>
            <person name="Rivera-Colon A.G."/>
            <person name="Rayamajhi N."/>
            <person name="Minhas B.F."/>
            <person name="Madrigal G."/>
            <person name="Bilyk K.T."/>
            <person name="Yoon V."/>
            <person name="Hune M."/>
            <person name="Gregory S."/>
            <person name="Cheng C.H.C."/>
            <person name="Catchen J.M."/>
        </authorList>
    </citation>
    <scope>NUCLEOTIDE SEQUENCE [LARGE SCALE GENOMIC DNA]</scope>
    <source>
        <strain evidence="2">JMC-PN-2008</strain>
    </source>
</reference>
<dbReference type="Proteomes" id="UP001346869">
    <property type="component" value="Unassembled WGS sequence"/>
</dbReference>
<dbReference type="AlphaFoldDB" id="A0AAN7WTQ7"/>
<proteinExistence type="predicted"/>
<evidence type="ECO:0000256" key="1">
    <source>
        <dbReference type="SAM" id="MobiDB-lite"/>
    </source>
</evidence>
<feature type="region of interest" description="Disordered" evidence="1">
    <location>
        <begin position="25"/>
        <end position="45"/>
    </location>
</feature>
<sequence length="80" mass="8853">MFSDPIRVASEVLAARDARFDDLLFPTGEGPRRGKSPVVTQPRCPLSPELGQQTGLYMQRGYIYIGGSHVFLNTHVHTVP</sequence>
<gene>
    <name evidence="2" type="ORF">PBY51_006098</name>
</gene>
<name>A0AAN7WTQ7_ELEMC</name>
<evidence type="ECO:0000313" key="3">
    <source>
        <dbReference type="Proteomes" id="UP001346869"/>
    </source>
</evidence>
<organism evidence="2 3">
    <name type="scientific">Eleginops maclovinus</name>
    <name type="common">Patagonian blennie</name>
    <name type="synonym">Eleginus maclovinus</name>
    <dbReference type="NCBI Taxonomy" id="56733"/>
    <lineage>
        <taxon>Eukaryota</taxon>
        <taxon>Metazoa</taxon>
        <taxon>Chordata</taxon>
        <taxon>Craniata</taxon>
        <taxon>Vertebrata</taxon>
        <taxon>Euteleostomi</taxon>
        <taxon>Actinopterygii</taxon>
        <taxon>Neopterygii</taxon>
        <taxon>Teleostei</taxon>
        <taxon>Neoteleostei</taxon>
        <taxon>Acanthomorphata</taxon>
        <taxon>Eupercaria</taxon>
        <taxon>Perciformes</taxon>
        <taxon>Notothenioidei</taxon>
        <taxon>Eleginopidae</taxon>
        <taxon>Eleginops</taxon>
    </lineage>
</organism>
<accession>A0AAN7WTQ7</accession>
<evidence type="ECO:0000313" key="2">
    <source>
        <dbReference type="EMBL" id="KAK5848490.1"/>
    </source>
</evidence>
<dbReference type="EMBL" id="JAUZQC010000025">
    <property type="protein sequence ID" value="KAK5848490.1"/>
    <property type="molecule type" value="Genomic_DNA"/>
</dbReference>
<protein>
    <submittedName>
        <fullName evidence="2">Uncharacterized protein</fullName>
    </submittedName>
</protein>
<reference evidence="2 3" key="1">
    <citation type="journal article" date="2023" name="Genes (Basel)">
        <title>Chromosome-Level Genome Assembly and Circadian Gene Repertoire of the Patagonia Blennie Eleginops maclovinus-The Closest Ancestral Proxy of Antarctic Cryonotothenioids.</title>
        <authorList>
            <person name="Cheng C.C."/>
            <person name="Rivera-Colon A.G."/>
            <person name="Minhas B.F."/>
            <person name="Wilson L."/>
            <person name="Rayamajhi N."/>
            <person name="Vargas-Chacoff L."/>
            <person name="Catchen J.M."/>
        </authorList>
    </citation>
    <scope>NUCLEOTIDE SEQUENCE [LARGE SCALE GENOMIC DNA]</scope>
    <source>
        <strain evidence="2">JMC-PN-2008</strain>
    </source>
</reference>
<comment type="caution">
    <text evidence="2">The sequence shown here is derived from an EMBL/GenBank/DDBJ whole genome shotgun (WGS) entry which is preliminary data.</text>
</comment>